<dbReference type="STRING" id="39488.ERS852450_00925"/>
<dbReference type="Proteomes" id="UP000217549">
    <property type="component" value="Chromosome I"/>
</dbReference>
<name>A0A285PTT2_9FIRM</name>
<dbReference type="Pfam" id="PF18980">
    <property type="entry name" value="DUF5716_C"/>
    <property type="match status" value="1"/>
</dbReference>
<dbReference type="KEGG" id="ehl:EHLA_2484"/>
<evidence type="ECO:0000313" key="2">
    <source>
        <dbReference type="EMBL" id="SOB73038.1"/>
    </source>
</evidence>
<organism evidence="2 3">
    <name type="scientific">Anaerobutyricum hallii</name>
    <dbReference type="NCBI Taxonomy" id="39488"/>
    <lineage>
        <taxon>Bacteria</taxon>
        <taxon>Bacillati</taxon>
        <taxon>Bacillota</taxon>
        <taxon>Clostridia</taxon>
        <taxon>Lachnospirales</taxon>
        <taxon>Lachnospiraceae</taxon>
        <taxon>Anaerobutyricum</taxon>
    </lineage>
</organism>
<dbReference type="InterPro" id="IPR043770">
    <property type="entry name" value="DUF5716_C"/>
</dbReference>
<evidence type="ECO:0000313" key="3">
    <source>
        <dbReference type="Proteomes" id="UP000217549"/>
    </source>
</evidence>
<feature type="domain" description="DUF5716" evidence="1">
    <location>
        <begin position="71"/>
        <end position="361"/>
    </location>
</feature>
<gene>
    <name evidence="2" type="ORF">EHLA_2484</name>
</gene>
<reference evidence="3" key="1">
    <citation type="submission" date="2017-09" db="EMBL/GenBank/DDBJ databases">
        <authorList>
            <person name="Shetty A S."/>
        </authorList>
    </citation>
    <scope>NUCLEOTIDE SEQUENCE [LARGE SCALE GENOMIC DNA]</scope>
</reference>
<sequence>MEELDTKKYAGIDLGKTSVQFSIYREGQEEMSEESFPIAKEQQEAYIETGIHLVEEYMKEKEYQWSDYQAVHFSMQDPSEENRDKLKESVSEEFLKFHTVKVITHFRAFAEYVFHQERIMWDRNTLLLDYHDNQLSYVLIDQIRRSRQKAYRAVEKQIDLNEYRVVEGTPEQDANFGQMVKRFLVKNPANIIFLTGSGFEGNWMKKTLTYLCAGRRVFLGQNLYANGACLLGIHPIELMDEGMILMDGPDMVYHTVGVITTEAGKPQYVPITSIGREWYNTHGSVDIILDKSQRVDFFYHNTKENEIEGAACDIKGLPKRPPKTTRIRIEVRFTSSVEGVILLKDMGFGEMFPATGKITVFPFKLIS</sequence>
<protein>
    <recommendedName>
        <fullName evidence="1">DUF5716 domain-containing protein</fullName>
    </recommendedName>
</protein>
<dbReference type="RefSeq" id="WP_096240953.1">
    <property type="nucleotide sequence ID" value="NZ_CP143936.1"/>
</dbReference>
<dbReference type="AlphaFoldDB" id="A0A285PTT2"/>
<evidence type="ECO:0000259" key="1">
    <source>
        <dbReference type="Pfam" id="PF18980"/>
    </source>
</evidence>
<proteinExistence type="predicted"/>
<accession>A0A285PTT2</accession>
<keyword evidence="3" id="KW-1185">Reference proteome</keyword>
<dbReference type="EMBL" id="LT907978">
    <property type="protein sequence ID" value="SOB73038.1"/>
    <property type="molecule type" value="Genomic_DNA"/>
</dbReference>